<evidence type="ECO:0000256" key="3">
    <source>
        <dbReference type="ARBA" id="ARBA00004632"/>
    </source>
</evidence>
<evidence type="ECO:0000256" key="14">
    <source>
        <dbReference type="ARBA" id="ARBA00023136"/>
    </source>
</evidence>
<dbReference type="InterPro" id="IPR052365">
    <property type="entry name" value="THEM4/THEM5_acyl-CoA_thioest"/>
</dbReference>
<dbReference type="GO" id="GO:0005758">
    <property type="term" value="C:mitochondrial intermembrane space"/>
    <property type="evidence" value="ECO:0007669"/>
    <property type="project" value="UniProtKB-SubCell"/>
</dbReference>
<keyword evidence="13" id="KW-0496">Mitochondrion</keyword>
<keyword evidence="9" id="KW-0378">Hydrolase</keyword>
<keyword evidence="15" id="KW-0966">Cell projection</keyword>
<proteinExistence type="inferred from homology"/>
<dbReference type="GO" id="GO:0006631">
    <property type="term" value="P:fatty acid metabolic process"/>
    <property type="evidence" value="ECO:0007669"/>
    <property type="project" value="UniProtKB-KW"/>
</dbReference>
<comment type="similarity">
    <text evidence="18">Belongs to the THEM4/THEM5 thioesterase family.</text>
</comment>
<dbReference type="SUPFAM" id="SSF54637">
    <property type="entry name" value="Thioesterase/thiol ester dehydrase-isomerase"/>
    <property type="match status" value="1"/>
</dbReference>
<dbReference type="EMBL" id="CAFBNL010000017">
    <property type="protein sequence ID" value="CAB4947492.1"/>
    <property type="molecule type" value="Genomic_DNA"/>
</dbReference>
<dbReference type="EC" id="3.1.2.2" evidence="19"/>
<dbReference type="PANTHER" id="PTHR12418:SF19">
    <property type="entry name" value="ACYL-COENZYME A THIOESTERASE THEM4"/>
    <property type="match status" value="1"/>
</dbReference>
<evidence type="ECO:0000256" key="5">
    <source>
        <dbReference type="ARBA" id="ARBA00022475"/>
    </source>
</evidence>
<dbReference type="AlphaFoldDB" id="A0A6J7JZJ7"/>
<dbReference type="GO" id="GO:0016787">
    <property type="term" value="F:hydrolase activity"/>
    <property type="evidence" value="ECO:0007669"/>
    <property type="project" value="UniProtKB-KW"/>
</dbReference>
<dbReference type="Pfam" id="PF03061">
    <property type="entry name" value="4HBT"/>
    <property type="match status" value="1"/>
</dbReference>
<dbReference type="InterPro" id="IPR006683">
    <property type="entry name" value="Thioestr_dom"/>
</dbReference>
<comment type="catalytic activity">
    <reaction evidence="25">
        <text>dodecanoyl-CoA + H2O = dodecanoate + CoA + H(+)</text>
        <dbReference type="Rhea" id="RHEA:30135"/>
        <dbReference type="ChEBI" id="CHEBI:15377"/>
        <dbReference type="ChEBI" id="CHEBI:15378"/>
        <dbReference type="ChEBI" id="CHEBI:18262"/>
        <dbReference type="ChEBI" id="CHEBI:57287"/>
        <dbReference type="ChEBI" id="CHEBI:57375"/>
    </reaction>
    <physiologicalReaction direction="left-to-right" evidence="25">
        <dbReference type="Rhea" id="RHEA:30136"/>
    </physiologicalReaction>
</comment>
<evidence type="ECO:0000256" key="6">
    <source>
        <dbReference type="ARBA" id="ARBA00022490"/>
    </source>
</evidence>
<comment type="catalytic activity">
    <reaction evidence="16">
        <text>(5Z,8Z,11Z,14Z)-eicosatetraenoyl-CoA + H2O = (5Z,8Z,11Z,14Z)-eicosatetraenoate + CoA + H(+)</text>
        <dbReference type="Rhea" id="RHEA:40151"/>
        <dbReference type="ChEBI" id="CHEBI:15377"/>
        <dbReference type="ChEBI" id="CHEBI:15378"/>
        <dbReference type="ChEBI" id="CHEBI:32395"/>
        <dbReference type="ChEBI" id="CHEBI:57287"/>
        <dbReference type="ChEBI" id="CHEBI:57368"/>
    </reaction>
    <physiologicalReaction direction="left-to-right" evidence="16">
        <dbReference type="Rhea" id="RHEA:40152"/>
    </physiologicalReaction>
</comment>
<evidence type="ECO:0000256" key="21">
    <source>
        <dbReference type="ARBA" id="ARBA00043210"/>
    </source>
</evidence>
<keyword evidence="14" id="KW-0472">Membrane</keyword>
<name>A0A6J7JZJ7_9ZZZZ</name>
<evidence type="ECO:0000256" key="9">
    <source>
        <dbReference type="ARBA" id="ARBA00022801"/>
    </source>
</evidence>
<evidence type="ECO:0000256" key="25">
    <source>
        <dbReference type="ARBA" id="ARBA00048074"/>
    </source>
</evidence>
<sequence>MPLIWMLNWRLGLRGGCISHMSDQELFEARLNAASSLRRLNHELVGRDSDLETLNRVTAEATSLADALEPFERRDRAGALSAHVERMFGMAQDGEEIDTSHAAFSVMADRAIGGPANPTGVDIEVEFNEDEVVATVVFKAANEGGPGRAHGGVVAGVFDDVTGYVLRIAETAGFTGTISVRYHKPTPIEVPLTFRARLNGREDRKLFISADCHDGETLISSCEATYITIDPSLFA</sequence>
<evidence type="ECO:0000256" key="20">
    <source>
        <dbReference type="ARBA" id="ARBA00040123"/>
    </source>
</evidence>
<evidence type="ECO:0000256" key="22">
    <source>
        <dbReference type="ARBA" id="ARBA00047588"/>
    </source>
</evidence>
<comment type="catalytic activity">
    <reaction evidence="17">
        <text>(9Z)-octadecenoyl-CoA + H2O = (9Z)-octadecenoate + CoA + H(+)</text>
        <dbReference type="Rhea" id="RHEA:40139"/>
        <dbReference type="ChEBI" id="CHEBI:15377"/>
        <dbReference type="ChEBI" id="CHEBI:15378"/>
        <dbReference type="ChEBI" id="CHEBI:30823"/>
        <dbReference type="ChEBI" id="CHEBI:57287"/>
        <dbReference type="ChEBI" id="CHEBI:57387"/>
    </reaction>
    <physiologicalReaction direction="left-to-right" evidence="17">
        <dbReference type="Rhea" id="RHEA:40140"/>
    </physiologicalReaction>
</comment>
<reference evidence="28" key="1">
    <citation type="submission" date="2020-05" db="EMBL/GenBank/DDBJ databases">
        <authorList>
            <person name="Chiriac C."/>
            <person name="Salcher M."/>
            <person name="Ghai R."/>
            <person name="Kavagutti S V."/>
        </authorList>
    </citation>
    <scope>NUCLEOTIDE SEQUENCE</scope>
</reference>
<comment type="catalytic activity">
    <reaction evidence="23">
        <text>hexadecanoyl-CoA + H2O = hexadecanoate + CoA + H(+)</text>
        <dbReference type="Rhea" id="RHEA:16645"/>
        <dbReference type="ChEBI" id="CHEBI:7896"/>
        <dbReference type="ChEBI" id="CHEBI:15377"/>
        <dbReference type="ChEBI" id="CHEBI:15378"/>
        <dbReference type="ChEBI" id="CHEBI:57287"/>
        <dbReference type="ChEBI" id="CHEBI:57379"/>
        <dbReference type="EC" id="3.1.2.2"/>
    </reaction>
    <physiologicalReaction direction="left-to-right" evidence="23">
        <dbReference type="Rhea" id="RHEA:16646"/>
    </physiologicalReaction>
</comment>
<keyword evidence="8" id="KW-0999">Mitochondrion inner membrane</keyword>
<dbReference type="InterPro" id="IPR029069">
    <property type="entry name" value="HotDog_dom_sf"/>
</dbReference>
<evidence type="ECO:0000256" key="17">
    <source>
        <dbReference type="ARBA" id="ARBA00037002"/>
    </source>
</evidence>
<comment type="subcellular location">
    <subcellularLocation>
        <location evidence="3">Cell projection</location>
        <location evidence="3">Ruffle membrane</location>
    </subcellularLocation>
    <subcellularLocation>
        <location evidence="1">Cytoplasm</location>
    </subcellularLocation>
    <subcellularLocation>
        <location evidence="4">Mitochondrion inner membrane</location>
        <topology evidence="4">Peripheral membrane protein</topology>
    </subcellularLocation>
    <subcellularLocation>
        <location evidence="2">Mitochondrion intermembrane space</location>
    </subcellularLocation>
</comment>
<keyword evidence="6" id="KW-0963">Cytoplasm</keyword>
<evidence type="ECO:0000256" key="1">
    <source>
        <dbReference type="ARBA" id="ARBA00004496"/>
    </source>
</evidence>
<accession>A0A6J7JZJ7</accession>
<gene>
    <name evidence="28" type="ORF">UFOPK3789_00471</name>
</gene>
<dbReference type="Gene3D" id="3.10.129.10">
    <property type="entry name" value="Hotdog Thioesterase"/>
    <property type="match status" value="1"/>
</dbReference>
<evidence type="ECO:0000256" key="10">
    <source>
        <dbReference type="ARBA" id="ARBA00022832"/>
    </source>
</evidence>
<comment type="catalytic activity">
    <reaction evidence="24">
        <text>decanoyl-CoA + H2O = decanoate + CoA + H(+)</text>
        <dbReference type="Rhea" id="RHEA:40059"/>
        <dbReference type="ChEBI" id="CHEBI:15377"/>
        <dbReference type="ChEBI" id="CHEBI:15378"/>
        <dbReference type="ChEBI" id="CHEBI:27689"/>
        <dbReference type="ChEBI" id="CHEBI:57287"/>
        <dbReference type="ChEBI" id="CHEBI:61430"/>
    </reaction>
    <physiologicalReaction direction="left-to-right" evidence="24">
        <dbReference type="Rhea" id="RHEA:40060"/>
    </physiologicalReaction>
</comment>
<evidence type="ECO:0000256" key="24">
    <source>
        <dbReference type="ARBA" id="ARBA00047969"/>
    </source>
</evidence>
<evidence type="ECO:0000256" key="26">
    <source>
        <dbReference type="ARBA" id="ARBA00048180"/>
    </source>
</evidence>
<evidence type="ECO:0000256" key="2">
    <source>
        <dbReference type="ARBA" id="ARBA00004569"/>
    </source>
</evidence>
<dbReference type="PANTHER" id="PTHR12418">
    <property type="entry name" value="ACYL-COENZYME A THIOESTERASE THEM4"/>
    <property type="match status" value="1"/>
</dbReference>
<organism evidence="28">
    <name type="scientific">freshwater metagenome</name>
    <dbReference type="NCBI Taxonomy" id="449393"/>
    <lineage>
        <taxon>unclassified sequences</taxon>
        <taxon>metagenomes</taxon>
        <taxon>ecological metagenomes</taxon>
    </lineage>
</organism>
<evidence type="ECO:0000256" key="8">
    <source>
        <dbReference type="ARBA" id="ARBA00022792"/>
    </source>
</evidence>
<keyword evidence="5" id="KW-1003">Cell membrane</keyword>
<evidence type="ECO:0000256" key="16">
    <source>
        <dbReference type="ARBA" id="ARBA00035852"/>
    </source>
</evidence>
<protein>
    <recommendedName>
        <fullName evidence="20">Acyl-coenzyme A thioesterase THEM4</fullName>
        <ecNumber evidence="19">3.1.2.2</ecNumber>
    </recommendedName>
    <alternativeName>
        <fullName evidence="21">Thioesterase superfamily member 4</fullName>
    </alternativeName>
</protein>
<evidence type="ECO:0000313" key="28">
    <source>
        <dbReference type="EMBL" id="CAB4947492.1"/>
    </source>
</evidence>
<evidence type="ECO:0000256" key="15">
    <source>
        <dbReference type="ARBA" id="ARBA00023273"/>
    </source>
</evidence>
<evidence type="ECO:0000256" key="7">
    <source>
        <dbReference type="ARBA" id="ARBA00022703"/>
    </source>
</evidence>
<evidence type="ECO:0000259" key="27">
    <source>
        <dbReference type="Pfam" id="PF03061"/>
    </source>
</evidence>
<keyword evidence="11" id="KW-0809">Transit peptide</keyword>
<dbReference type="GO" id="GO:0006915">
    <property type="term" value="P:apoptotic process"/>
    <property type="evidence" value="ECO:0007669"/>
    <property type="project" value="UniProtKB-KW"/>
</dbReference>
<evidence type="ECO:0000256" key="4">
    <source>
        <dbReference type="ARBA" id="ARBA00004637"/>
    </source>
</evidence>
<evidence type="ECO:0000256" key="18">
    <source>
        <dbReference type="ARBA" id="ARBA00038456"/>
    </source>
</evidence>
<evidence type="ECO:0000256" key="12">
    <source>
        <dbReference type="ARBA" id="ARBA00023098"/>
    </source>
</evidence>
<keyword evidence="7" id="KW-0053">Apoptosis</keyword>
<dbReference type="GO" id="GO:0032587">
    <property type="term" value="C:ruffle membrane"/>
    <property type="evidence" value="ECO:0007669"/>
    <property type="project" value="UniProtKB-SubCell"/>
</dbReference>
<keyword evidence="12" id="KW-0443">Lipid metabolism</keyword>
<evidence type="ECO:0000256" key="19">
    <source>
        <dbReference type="ARBA" id="ARBA00038848"/>
    </source>
</evidence>
<evidence type="ECO:0000256" key="23">
    <source>
        <dbReference type="ARBA" id="ARBA00047734"/>
    </source>
</evidence>
<evidence type="ECO:0000256" key="13">
    <source>
        <dbReference type="ARBA" id="ARBA00023128"/>
    </source>
</evidence>
<comment type="catalytic activity">
    <reaction evidence="26">
        <text>tetradecanoyl-CoA + H2O = tetradecanoate + CoA + H(+)</text>
        <dbReference type="Rhea" id="RHEA:40119"/>
        <dbReference type="ChEBI" id="CHEBI:15377"/>
        <dbReference type="ChEBI" id="CHEBI:15378"/>
        <dbReference type="ChEBI" id="CHEBI:30807"/>
        <dbReference type="ChEBI" id="CHEBI:57287"/>
        <dbReference type="ChEBI" id="CHEBI:57385"/>
    </reaction>
    <physiologicalReaction direction="left-to-right" evidence="26">
        <dbReference type="Rhea" id="RHEA:40120"/>
    </physiologicalReaction>
</comment>
<evidence type="ECO:0000256" key="11">
    <source>
        <dbReference type="ARBA" id="ARBA00022946"/>
    </source>
</evidence>
<feature type="domain" description="Thioesterase" evidence="27">
    <location>
        <begin position="147"/>
        <end position="216"/>
    </location>
</feature>
<keyword evidence="10" id="KW-0276">Fatty acid metabolism</keyword>
<dbReference type="GO" id="GO:0005743">
    <property type="term" value="C:mitochondrial inner membrane"/>
    <property type="evidence" value="ECO:0007669"/>
    <property type="project" value="UniProtKB-SubCell"/>
</dbReference>
<dbReference type="CDD" id="cd03443">
    <property type="entry name" value="PaaI_thioesterase"/>
    <property type="match status" value="1"/>
</dbReference>
<comment type="catalytic activity">
    <reaction evidence="22">
        <text>octanoyl-CoA + H2O = octanoate + CoA + H(+)</text>
        <dbReference type="Rhea" id="RHEA:30143"/>
        <dbReference type="ChEBI" id="CHEBI:15377"/>
        <dbReference type="ChEBI" id="CHEBI:15378"/>
        <dbReference type="ChEBI" id="CHEBI:25646"/>
        <dbReference type="ChEBI" id="CHEBI:57287"/>
        <dbReference type="ChEBI" id="CHEBI:57386"/>
    </reaction>
    <physiologicalReaction direction="left-to-right" evidence="22">
        <dbReference type="Rhea" id="RHEA:30144"/>
    </physiologicalReaction>
</comment>